<proteinExistence type="predicted"/>
<gene>
    <name evidence="2" type="ORF">SDC9_21230</name>
</gene>
<keyword evidence="1" id="KW-0472">Membrane</keyword>
<feature type="transmembrane region" description="Helical" evidence="1">
    <location>
        <begin position="93"/>
        <end position="111"/>
    </location>
</feature>
<comment type="caution">
    <text evidence="2">The sequence shown here is derived from an EMBL/GenBank/DDBJ whole genome shotgun (WGS) entry which is preliminary data.</text>
</comment>
<keyword evidence="1" id="KW-0812">Transmembrane</keyword>
<sequence length="113" mass="13177">MVKICKYCGCENQENFNYCSNCGMPLIQKKEKDIILNYKKLIIISYIITILFSWGGILLNILFNNYGFFSFIGIFLPFYLIQSKDKFVKKHGYIQIAISIVGIILSILLIFHY</sequence>
<organism evidence="2">
    <name type="scientific">bioreactor metagenome</name>
    <dbReference type="NCBI Taxonomy" id="1076179"/>
    <lineage>
        <taxon>unclassified sequences</taxon>
        <taxon>metagenomes</taxon>
        <taxon>ecological metagenomes</taxon>
    </lineage>
</organism>
<dbReference type="AlphaFoldDB" id="A0A644U8Y1"/>
<feature type="transmembrane region" description="Helical" evidence="1">
    <location>
        <begin position="38"/>
        <end position="57"/>
    </location>
</feature>
<protein>
    <submittedName>
        <fullName evidence="2">Uncharacterized protein</fullName>
    </submittedName>
</protein>
<keyword evidence="1" id="KW-1133">Transmembrane helix</keyword>
<accession>A0A644U8Y1</accession>
<dbReference type="EMBL" id="VSSQ01000088">
    <property type="protein sequence ID" value="MPL75406.1"/>
    <property type="molecule type" value="Genomic_DNA"/>
</dbReference>
<name>A0A644U8Y1_9ZZZZ</name>
<reference evidence="2" key="1">
    <citation type="submission" date="2019-08" db="EMBL/GenBank/DDBJ databases">
        <authorList>
            <person name="Kucharzyk K."/>
            <person name="Murdoch R.W."/>
            <person name="Higgins S."/>
            <person name="Loffler F."/>
        </authorList>
    </citation>
    <scope>NUCLEOTIDE SEQUENCE</scope>
</reference>
<evidence type="ECO:0000256" key="1">
    <source>
        <dbReference type="SAM" id="Phobius"/>
    </source>
</evidence>
<evidence type="ECO:0000313" key="2">
    <source>
        <dbReference type="EMBL" id="MPL75406.1"/>
    </source>
</evidence>